<dbReference type="RefSeq" id="WP_168207128.1">
    <property type="nucleotide sequence ID" value="NZ_CP036339.1"/>
</dbReference>
<dbReference type="InterPro" id="IPR011453">
    <property type="entry name" value="DUF1559"/>
</dbReference>
<dbReference type="KEGG" id="llh:I41_50580"/>
<dbReference type="NCBIfam" id="TIGR02532">
    <property type="entry name" value="IV_pilin_GFxxxE"/>
    <property type="match status" value="1"/>
</dbReference>
<dbReference type="Pfam" id="PF07596">
    <property type="entry name" value="SBP_bac_10"/>
    <property type="match status" value="1"/>
</dbReference>
<protein>
    <submittedName>
        <fullName evidence="3">Putative major pilin subunit</fullName>
    </submittedName>
</protein>
<keyword evidence="4" id="KW-1185">Reference proteome</keyword>
<dbReference type="PROSITE" id="PS00409">
    <property type="entry name" value="PROKAR_NTER_METHYL"/>
    <property type="match status" value="1"/>
</dbReference>
<gene>
    <name evidence="3" type="ORF">I41_50580</name>
</gene>
<dbReference type="EMBL" id="CP036339">
    <property type="protein sequence ID" value="QDT75815.1"/>
    <property type="molecule type" value="Genomic_DNA"/>
</dbReference>
<dbReference type="InterPro" id="IPR045584">
    <property type="entry name" value="Pilin-like"/>
</dbReference>
<dbReference type="Gene3D" id="3.30.700.10">
    <property type="entry name" value="Glycoprotein, Type 4 Pilin"/>
    <property type="match status" value="1"/>
</dbReference>
<keyword evidence="1" id="KW-0472">Membrane</keyword>
<keyword evidence="1" id="KW-1133">Transmembrane helix</keyword>
<dbReference type="InterPro" id="IPR012902">
    <property type="entry name" value="N_methyl_site"/>
</dbReference>
<dbReference type="AlphaFoldDB" id="A0A517U5A4"/>
<dbReference type="SUPFAM" id="SSF54523">
    <property type="entry name" value="Pili subunits"/>
    <property type="match status" value="1"/>
</dbReference>
<organism evidence="3 4">
    <name type="scientific">Lacipirellula limnantheis</name>
    <dbReference type="NCBI Taxonomy" id="2528024"/>
    <lineage>
        <taxon>Bacteria</taxon>
        <taxon>Pseudomonadati</taxon>
        <taxon>Planctomycetota</taxon>
        <taxon>Planctomycetia</taxon>
        <taxon>Pirellulales</taxon>
        <taxon>Lacipirellulaceae</taxon>
        <taxon>Lacipirellula</taxon>
    </lineage>
</organism>
<reference evidence="3 4" key="1">
    <citation type="submission" date="2019-02" db="EMBL/GenBank/DDBJ databases">
        <title>Deep-cultivation of Planctomycetes and their phenomic and genomic characterization uncovers novel biology.</title>
        <authorList>
            <person name="Wiegand S."/>
            <person name="Jogler M."/>
            <person name="Boedeker C."/>
            <person name="Pinto D."/>
            <person name="Vollmers J."/>
            <person name="Rivas-Marin E."/>
            <person name="Kohn T."/>
            <person name="Peeters S.H."/>
            <person name="Heuer A."/>
            <person name="Rast P."/>
            <person name="Oberbeckmann S."/>
            <person name="Bunk B."/>
            <person name="Jeske O."/>
            <person name="Meyerdierks A."/>
            <person name="Storesund J.E."/>
            <person name="Kallscheuer N."/>
            <person name="Luecker S."/>
            <person name="Lage O.M."/>
            <person name="Pohl T."/>
            <person name="Merkel B.J."/>
            <person name="Hornburger P."/>
            <person name="Mueller R.-W."/>
            <person name="Bruemmer F."/>
            <person name="Labrenz M."/>
            <person name="Spormann A.M."/>
            <person name="Op den Camp H."/>
            <person name="Overmann J."/>
            <person name="Amann R."/>
            <person name="Jetten M.S.M."/>
            <person name="Mascher T."/>
            <person name="Medema M.H."/>
            <person name="Devos D.P."/>
            <person name="Kaster A.-K."/>
            <person name="Ovreas L."/>
            <person name="Rohde M."/>
            <person name="Galperin M.Y."/>
            <person name="Jogler C."/>
        </authorList>
    </citation>
    <scope>NUCLEOTIDE SEQUENCE [LARGE SCALE GENOMIC DNA]</scope>
    <source>
        <strain evidence="3 4">I41</strain>
    </source>
</reference>
<dbReference type="Proteomes" id="UP000317909">
    <property type="component" value="Chromosome"/>
</dbReference>
<evidence type="ECO:0000313" key="3">
    <source>
        <dbReference type="EMBL" id="QDT75815.1"/>
    </source>
</evidence>
<evidence type="ECO:0000256" key="1">
    <source>
        <dbReference type="SAM" id="Phobius"/>
    </source>
</evidence>
<dbReference type="PANTHER" id="PTHR30093:SF2">
    <property type="entry name" value="TYPE II SECRETION SYSTEM PROTEIN H"/>
    <property type="match status" value="1"/>
</dbReference>
<feature type="domain" description="DUF1559" evidence="2">
    <location>
        <begin position="44"/>
        <end position="345"/>
    </location>
</feature>
<sequence>MVIVPEQHSCAHRFNFRRGFTLVELLVVIAIIGVLVALLLPAVQAAREAARRTTCINQVKQLMLAMQNHVDAKKAFPSGGSRPWPYVEQYVNGGAPNGPANQGLSWAFQILPYLEQGAIHNIRSTPQLTQAQLPFYNCPSCRTSARNPETGAVLIDYAAAVPGRPRGSFANAASFDTGLKTIASADDTTFCEWREFWGYKNKPRSDGDMPANVAGNAGYVGFMGVIVRGNLWVTGNEANGQRITTGFYEPITFAKITDGSSNTMVLGEKWLIPSQYEQWLWHDDRGWSDGWDPDTLRSTVCSFRPDAELVLNNDVEKDVAGHRFGSAHAAGMNAGFADSSVRFISFDVGLETLNQMAHRSDGELISQ</sequence>
<proteinExistence type="predicted"/>
<dbReference type="Pfam" id="PF07963">
    <property type="entry name" value="N_methyl"/>
    <property type="match status" value="1"/>
</dbReference>
<feature type="transmembrane region" description="Helical" evidence="1">
    <location>
        <begin position="21"/>
        <end position="43"/>
    </location>
</feature>
<evidence type="ECO:0000313" key="4">
    <source>
        <dbReference type="Proteomes" id="UP000317909"/>
    </source>
</evidence>
<dbReference type="PANTHER" id="PTHR30093">
    <property type="entry name" value="GENERAL SECRETION PATHWAY PROTEIN G"/>
    <property type="match status" value="1"/>
</dbReference>
<accession>A0A517U5A4</accession>
<name>A0A517U5A4_9BACT</name>
<dbReference type="NCBIfam" id="TIGR04294">
    <property type="entry name" value="pre_pil_HX9DG"/>
    <property type="match status" value="1"/>
</dbReference>
<keyword evidence="1" id="KW-0812">Transmembrane</keyword>
<dbReference type="InterPro" id="IPR027558">
    <property type="entry name" value="Pre_pil_HX9DG_C"/>
</dbReference>
<evidence type="ECO:0000259" key="2">
    <source>
        <dbReference type="Pfam" id="PF07596"/>
    </source>
</evidence>